<dbReference type="PROSITE" id="PS51154">
    <property type="entry name" value="MACRO"/>
    <property type="match status" value="1"/>
</dbReference>
<dbReference type="PANTHER" id="PTHR12521">
    <property type="entry name" value="PROTEIN C6ORF130"/>
    <property type="match status" value="1"/>
</dbReference>
<evidence type="ECO:0000313" key="4">
    <source>
        <dbReference type="Proteomes" id="UP000245059"/>
    </source>
</evidence>
<sequence length="342" mass="38994">MINFVQGNLFHADVEALVNTVNCVGVMGRGIALQFKKAFPENFQAYKKACDLQQVAPGKMFIFETGSPVNPKLIINFPTKRHWRSASKIEDINAGLDTLITEIRTRKIRSIAIPPLGAGLGGLEWSIVKNRIIEKLSPISEDVSIFVYEPIEKSTYNVTIRSEKKPKMTEGRAILISLMDEYLKKLIDPYITLLELHKLMYFVQESGYNLRLRFTKGSYGPYAENLRHVLQHIEGHYISGYLDGGDDPRKIIKIMPNAVAEAHHVLKQNGDISSNFNKVNALIDGFESSAGLELLATTHWLKKQEKRSDLYQGFYNWNRHKQQFSKRQIDIAEKILTEKGWI</sequence>
<gene>
    <name evidence="3" type="ORF">DC077_00270</name>
</gene>
<dbReference type="InterPro" id="IPR043472">
    <property type="entry name" value="Macro_dom-like"/>
</dbReference>
<protein>
    <submittedName>
        <fullName evidence="3">Appr-1-p processing protein</fullName>
    </submittedName>
</protein>
<dbReference type="InterPro" id="IPR002589">
    <property type="entry name" value="Macro_dom"/>
</dbReference>
<organism evidence="3 4">
    <name type="scientific">Ignatzschineria cameli</name>
    <dbReference type="NCBI Taxonomy" id="2182793"/>
    <lineage>
        <taxon>Bacteria</taxon>
        <taxon>Pseudomonadati</taxon>
        <taxon>Pseudomonadota</taxon>
        <taxon>Gammaproteobacteria</taxon>
        <taxon>Cardiobacteriales</taxon>
        <taxon>Ignatzschineriaceae</taxon>
        <taxon>Ignatzschineria</taxon>
    </lineage>
</organism>
<dbReference type="EMBL" id="QEWW01000001">
    <property type="protein sequence ID" value="PWD87757.1"/>
    <property type="molecule type" value="Genomic_DNA"/>
</dbReference>
<name>A0A2U2ASX5_9GAMM</name>
<dbReference type="PANTHER" id="PTHR12521:SF0">
    <property type="entry name" value="ADP-RIBOSE GLYCOHYDROLASE OARD1"/>
    <property type="match status" value="1"/>
</dbReference>
<reference evidence="4" key="1">
    <citation type="submission" date="2018-05" db="EMBL/GenBank/DDBJ databases">
        <title>Ignatzschineria dubaiensis sp. nov., isolated from necrotic foot tissues of dromedaries (Camelus dromedarius) and associated maggots in Dubai, United Arab Emirates.</title>
        <authorList>
            <person name="Tsang C.C."/>
            <person name="Tang J.Y.M."/>
            <person name="Fong J.Y.H."/>
            <person name="Kinne J."/>
            <person name="Lee H.H."/>
            <person name="Joseph M."/>
            <person name="Jose S."/>
            <person name="Schuster R.K."/>
            <person name="Tang Y."/>
            <person name="Sivakumar S."/>
            <person name="Chen J.H.K."/>
            <person name="Teng J.L.L."/>
            <person name="Lau S.K.P."/>
            <person name="Wernery U."/>
            <person name="Woo P.C.Y."/>
        </authorList>
    </citation>
    <scope>NUCLEOTIDE SEQUENCE [LARGE SCALE GENOMIC DNA]</scope>
    <source>
        <strain evidence="4">UAE-HKU57</strain>
    </source>
</reference>
<feature type="domain" description="Macro" evidence="2">
    <location>
        <begin position="1"/>
        <end position="164"/>
    </location>
</feature>
<proteinExistence type="predicted"/>
<dbReference type="InterPro" id="IPR050892">
    <property type="entry name" value="ADP-ribose_metab_enzymes"/>
</dbReference>
<dbReference type="Gene3D" id="3.40.220.10">
    <property type="entry name" value="Leucine Aminopeptidase, subunit E, domain 1"/>
    <property type="match status" value="1"/>
</dbReference>
<comment type="caution">
    <text evidence="3">The sequence shown here is derived from an EMBL/GenBank/DDBJ whole genome shotgun (WGS) entry which is preliminary data.</text>
</comment>
<dbReference type="SUPFAM" id="SSF52949">
    <property type="entry name" value="Macro domain-like"/>
    <property type="match status" value="1"/>
</dbReference>
<accession>A0A2U2ASX5</accession>
<evidence type="ECO:0000313" key="3">
    <source>
        <dbReference type="EMBL" id="PWD87757.1"/>
    </source>
</evidence>
<evidence type="ECO:0000256" key="1">
    <source>
        <dbReference type="ARBA" id="ARBA00035885"/>
    </source>
</evidence>
<comment type="catalytic activity">
    <reaction evidence="1">
        <text>an N-(ADP-alpha-D-ribosyl)-thymidine in DNA + H2O = a thymidine in DNA + ADP-D-ribose</text>
        <dbReference type="Rhea" id="RHEA:71655"/>
        <dbReference type="Rhea" id="RHEA-COMP:13556"/>
        <dbReference type="Rhea" id="RHEA-COMP:18051"/>
        <dbReference type="ChEBI" id="CHEBI:15377"/>
        <dbReference type="ChEBI" id="CHEBI:57967"/>
        <dbReference type="ChEBI" id="CHEBI:137386"/>
        <dbReference type="ChEBI" id="CHEBI:191199"/>
    </reaction>
    <physiologicalReaction direction="left-to-right" evidence="1">
        <dbReference type="Rhea" id="RHEA:71656"/>
    </physiologicalReaction>
</comment>
<dbReference type="GO" id="GO:0140291">
    <property type="term" value="P:peptidyl-glutamate ADP-deribosylation"/>
    <property type="evidence" value="ECO:0007669"/>
    <property type="project" value="TreeGrafter"/>
</dbReference>
<dbReference type="AlphaFoldDB" id="A0A2U2ASX5"/>
<dbReference type="SMART" id="SM00506">
    <property type="entry name" value="A1pp"/>
    <property type="match status" value="1"/>
</dbReference>
<dbReference type="RefSeq" id="WP_109217727.1">
    <property type="nucleotide sequence ID" value="NZ_QEWT01000003.1"/>
</dbReference>
<dbReference type="Pfam" id="PF01661">
    <property type="entry name" value="Macro"/>
    <property type="match status" value="1"/>
</dbReference>
<dbReference type="Proteomes" id="UP000245059">
    <property type="component" value="Unassembled WGS sequence"/>
</dbReference>
<dbReference type="CDD" id="cd02901">
    <property type="entry name" value="Macro_Poa1p-like"/>
    <property type="match status" value="1"/>
</dbReference>
<evidence type="ECO:0000259" key="2">
    <source>
        <dbReference type="PROSITE" id="PS51154"/>
    </source>
</evidence>